<dbReference type="InterPro" id="IPR011709">
    <property type="entry name" value="DEAD-box_helicase_OB_fold"/>
</dbReference>
<keyword evidence="8" id="KW-0508">mRNA splicing</keyword>
<evidence type="ECO:0000259" key="11">
    <source>
        <dbReference type="PROSITE" id="PS51192"/>
    </source>
</evidence>
<dbReference type="SMART" id="SM00487">
    <property type="entry name" value="DEXDc"/>
    <property type="match status" value="1"/>
</dbReference>
<dbReference type="InterPro" id="IPR048333">
    <property type="entry name" value="HA2_WH"/>
</dbReference>
<dbReference type="AlphaFoldDB" id="A0A8K0NTK7"/>
<dbReference type="Pfam" id="PF00271">
    <property type="entry name" value="Helicase_C"/>
    <property type="match status" value="1"/>
</dbReference>
<feature type="domain" description="Helicase C-terminal" evidence="12">
    <location>
        <begin position="258"/>
        <end position="435"/>
    </location>
</feature>
<dbReference type="FunFam" id="3.40.50.300:FF:000007">
    <property type="entry name" value="Pre-mRNA-splicing factor ATP-dependent RNA helicase"/>
    <property type="match status" value="1"/>
</dbReference>
<evidence type="ECO:0000259" key="12">
    <source>
        <dbReference type="PROSITE" id="PS51194"/>
    </source>
</evidence>
<reference evidence="13" key="1">
    <citation type="submission" date="2020-04" db="EMBL/GenBank/DDBJ databases">
        <title>Analysis of mating type loci in Filobasidium floriforme.</title>
        <authorList>
            <person name="Nowrousian M."/>
        </authorList>
    </citation>
    <scope>NUCLEOTIDE SEQUENCE</scope>
    <source>
        <strain evidence="13">CBS 6242</strain>
    </source>
</reference>
<keyword evidence="3" id="KW-0507">mRNA processing</keyword>
<dbReference type="Gene3D" id="1.20.120.1080">
    <property type="match status" value="1"/>
</dbReference>
<dbReference type="GO" id="GO:0071013">
    <property type="term" value="C:catalytic step 2 spliceosome"/>
    <property type="evidence" value="ECO:0007669"/>
    <property type="project" value="TreeGrafter"/>
</dbReference>
<evidence type="ECO:0000256" key="1">
    <source>
        <dbReference type="ARBA" id="ARBA00008792"/>
    </source>
</evidence>
<dbReference type="PROSITE" id="PS51192">
    <property type="entry name" value="HELICASE_ATP_BIND_1"/>
    <property type="match status" value="1"/>
</dbReference>
<dbReference type="GO" id="GO:0016887">
    <property type="term" value="F:ATP hydrolysis activity"/>
    <property type="evidence" value="ECO:0007669"/>
    <property type="project" value="InterPro"/>
</dbReference>
<dbReference type="InterPro" id="IPR002464">
    <property type="entry name" value="DNA/RNA_helicase_DEAH_CS"/>
</dbReference>
<dbReference type="Pfam" id="PF07717">
    <property type="entry name" value="OB_NTP_bind"/>
    <property type="match status" value="1"/>
</dbReference>
<dbReference type="SMART" id="SM00490">
    <property type="entry name" value="HELICc"/>
    <property type="match status" value="1"/>
</dbReference>
<evidence type="ECO:0000256" key="9">
    <source>
        <dbReference type="ARBA" id="ARBA00047984"/>
    </source>
</evidence>
<evidence type="ECO:0000313" key="13">
    <source>
        <dbReference type="EMBL" id="KAG7553604.1"/>
    </source>
</evidence>
<dbReference type="GO" id="GO:0003723">
    <property type="term" value="F:RNA binding"/>
    <property type="evidence" value="ECO:0007669"/>
    <property type="project" value="TreeGrafter"/>
</dbReference>
<dbReference type="Pfam" id="PF13401">
    <property type="entry name" value="AAA_22"/>
    <property type="match status" value="1"/>
</dbReference>
<evidence type="ECO:0000256" key="5">
    <source>
        <dbReference type="ARBA" id="ARBA00022801"/>
    </source>
</evidence>
<dbReference type="GO" id="GO:0008380">
    <property type="term" value="P:RNA splicing"/>
    <property type="evidence" value="ECO:0007669"/>
    <property type="project" value="UniProtKB-KW"/>
</dbReference>
<dbReference type="SUPFAM" id="SSF52540">
    <property type="entry name" value="P-loop containing nucleoside triphosphate hydrolases"/>
    <property type="match status" value="1"/>
</dbReference>
<protein>
    <recommendedName>
        <fullName evidence="2">RNA helicase</fullName>
        <ecNumber evidence="2">3.6.4.13</ecNumber>
    </recommendedName>
</protein>
<evidence type="ECO:0000256" key="2">
    <source>
        <dbReference type="ARBA" id="ARBA00012552"/>
    </source>
</evidence>
<evidence type="ECO:0000256" key="3">
    <source>
        <dbReference type="ARBA" id="ARBA00022664"/>
    </source>
</evidence>
<comment type="catalytic activity">
    <reaction evidence="9">
        <text>ATP + H2O = ADP + phosphate + H(+)</text>
        <dbReference type="Rhea" id="RHEA:13065"/>
        <dbReference type="ChEBI" id="CHEBI:15377"/>
        <dbReference type="ChEBI" id="CHEBI:15378"/>
        <dbReference type="ChEBI" id="CHEBI:30616"/>
        <dbReference type="ChEBI" id="CHEBI:43474"/>
        <dbReference type="ChEBI" id="CHEBI:456216"/>
        <dbReference type="EC" id="3.6.4.13"/>
    </reaction>
</comment>
<dbReference type="Proteomes" id="UP000812966">
    <property type="component" value="Unassembled WGS sequence"/>
</dbReference>
<dbReference type="CDD" id="cd18791">
    <property type="entry name" value="SF2_C_RHA"/>
    <property type="match status" value="1"/>
</dbReference>
<name>A0A8K0NTK7_9TREE</name>
<comment type="caution">
    <text evidence="13">The sequence shown here is derived from an EMBL/GenBank/DDBJ whole genome shotgun (WGS) entry which is preliminary data.</text>
</comment>
<dbReference type="InterPro" id="IPR027417">
    <property type="entry name" value="P-loop_NTPase"/>
</dbReference>
<proteinExistence type="inferred from homology"/>
<dbReference type="GO" id="GO:0003724">
    <property type="term" value="F:RNA helicase activity"/>
    <property type="evidence" value="ECO:0007669"/>
    <property type="project" value="UniProtKB-EC"/>
</dbReference>
<sequence length="695" mass="77492">MPPLQFWKPGTAGPGSTLDREAETEGSLLSGPLNNNLNASLSLASQRTRLPIYKHREKLLYCVEKYGCVIVVGQTGCGKSTQLPQYLKEANWASENHVIACTQPRRVAATTVAARVAEEVGSVLGDEVGYSIRFEDLSSPTRTRIKYLTDGMLFRETMVDPLLSRYSVIMIDEAHERSAYTDLLLGLLKKMRRKRPELRIIISSATIDAEDFLEYFNSNADGDDRSQDDAIILSLEGRTFPVQTAYLETPSPNYVEAAVQAVFDIHMKEPKGDILVFLTGREEIEECCQEIADRSLTLPKMAPRILPLPLHAGLPTEDQQVVFEPAGRDTRKVIVATNIAEASVTIEGIVYVVDCGHVKIKTYNPRTGMDVLTVTPCSVASANQRSGRAGRTQPGKSYRLFPQSAITSGLMPPTTPPELVRSDISLFVLQLKALGVDNVLRFDWMDSPPSEMMIRAMEFLYSLKAIDDSGRLTKPLGTSMAEVPVDPMMAAILLNSHNFKCGEEILTIAAMTSVQNVFVFGEGAAGAMGEIERRKFTAEEGDHLTLLNAYNAFVRYGRQSPKWCASHKLNYKALLRAVSIRKQLGKYLERFNIPVESCEGDAKRLRKCLVTGYFKNAARMLPDGTYRSVRENALLHVHPSSVLFTRTPSTNWVIYHEVIETTKSFIRDLTVIEQDWLVESAPHYYTFRGGKFKPE</sequence>
<gene>
    <name evidence="13" type="ORF">FFLO_02959</name>
</gene>
<dbReference type="Pfam" id="PF21010">
    <property type="entry name" value="HA2_C"/>
    <property type="match status" value="1"/>
</dbReference>
<dbReference type="InterPro" id="IPR049945">
    <property type="entry name" value="AAA_22"/>
</dbReference>
<keyword evidence="5" id="KW-0378">Hydrolase</keyword>
<keyword evidence="14" id="KW-1185">Reference proteome</keyword>
<dbReference type="PROSITE" id="PS51194">
    <property type="entry name" value="HELICASE_CTER"/>
    <property type="match status" value="1"/>
</dbReference>
<dbReference type="EMBL" id="JABELV010000051">
    <property type="protein sequence ID" value="KAG7553604.1"/>
    <property type="molecule type" value="Genomic_DNA"/>
</dbReference>
<dbReference type="InterPro" id="IPR001650">
    <property type="entry name" value="Helicase_C-like"/>
</dbReference>
<dbReference type="FunFam" id="3.40.50.300:FF:000578">
    <property type="entry name" value="probable ATP-dependent RNA helicase DHX35"/>
    <property type="match status" value="1"/>
</dbReference>
<dbReference type="Gene3D" id="3.40.50.300">
    <property type="entry name" value="P-loop containing nucleotide triphosphate hydrolases"/>
    <property type="match status" value="2"/>
</dbReference>
<dbReference type="Pfam" id="PF04408">
    <property type="entry name" value="WHD_HA2"/>
    <property type="match status" value="1"/>
</dbReference>
<dbReference type="PANTHER" id="PTHR18934:SF136">
    <property type="entry name" value="ATP-DEPENDENT RNA HELICASE DHX35-RELATED"/>
    <property type="match status" value="1"/>
</dbReference>
<organism evidence="13 14">
    <name type="scientific">Filobasidium floriforme</name>
    <dbReference type="NCBI Taxonomy" id="5210"/>
    <lineage>
        <taxon>Eukaryota</taxon>
        <taxon>Fungi</taxon>
        <taxon>Dikarya</taxon>
        <taxon>Basidiomycota</taxon>
        <taxon>Agaricomycotina</taxon>
        <taxon>Tremellomycetes</taxon>
        <taxon>Filobasidiales</taxon>
        <taxon>Filobasidiaceae</taxon>
        <taxon>Filobasidium</taxon>
    </lineage>
</organism>
<keyword evidence="7" id="KW-0067">ATP-binding</keyword>
<feature type="region of interest" description="Disordered" evidence="10">
    <location>
        <begin position="1"/>
        <end position="21"/>
    </location>
</feature>
<keyword evidence="6" id="KW-0347">Helicase</keyword>
<comment type="similarity">
    <text evidence="1">Belongs to the DEAD box helicase family. DEAH subfamily.</text>
</comment>
<evidence type="ECO:0000256" key="7">
    <source>
        <dbReference type="ARBA" id="ARBA00022840"/>
    </source>
</evidence>
<dbReference type="InterPro" id="IPR014001">
    <property type="entry name" value="Helicase_ATP-bd"/>
</dbReference>
<evidence type="ECO:0000256" key="10">
    <source>
        <dbReference type="SAM" id="MobiDB-lite"/>
    </source>
</evidence>
<dbReference type="PROSITE" id="PS00690">
    <property type="entry name" value="DEAH_ATP_HELICASE"/>
    <property type="match status" value="1"/>
</dbReference>
<evidence type="ECO:0000256" key="8">
    <source>
        <dbReference type="ARBA" id="ARBA00023187"/>
    </source>
</evidence>
<feature type="domain" description="Helicase ATP-binding" evidence="11">
    <location>
        <begin position="60"/>
        <end position="225"/>
    </location>
</feature>
<evidence type="ECO:0000256" key="4">
    <source>
        <dbReference type="ARBA" id="ARBA00022741"/>
    </source>
</evidence>
<evidence type="ECO:0000256" key="6">
    <source>
        <dbReference type="ARBA" id="ARBA00022806"/>
    </source>
</evidence>
<dbReference type="GO" id="GO:0005524">
    <property type="term" value="F:ATP binding"/>
    <property type="evidence" value="ECO:0007669"/>
    <property type="project" value="UniProtKB-KW"/>
</dbReference>
<dbReference type="PANTHER" id="PTHR18934">
    <property type="entry name" value="ATP-DEPENDENT RNA HELICASE"/>
    <property type="match status" value="1"/>
</dbReference>
<evidence type="ECO:0000313" key="14">
    <source>
        <dbReference type="Proteomes" id="UP000812966"/>
    </source>
</evidence>
<dbReference type="EC" id="3.6.4.13" evidence="2"/>
<dbReference type="SMART" id="SM00847">
    <property type="entry name" value="HA2"/>
    <property type="match status" value="1"/>
</dbReference>
<dbReference type="InterPro" id="IPR007502">
    <property type="entry name" value="Helicase-assoc_dom"/>
</dbReference>
<accession>A0A8K0NTK7</accession>
<keyword evidence="4" id="KW-0547">Nucleotide-binding</keyword>
<dbReference type="GO" id="GO:0006397">
    <property type="term" value="P:mRNA processing"/>
    <property type="evidence" value="ECO:0007669"/>
    <property type="project" value="UniProtKB-KW"/>
</dbReference>